<dbReference type="Proteomes" id="UP000485058">
    <property type="component" value="Unassembled WGS sequence"/>
</dbReference>
<keyword evidence="3" id="KW-1185">Reference proteome</keyword>
<comment type="caution">
    <text evidence="2">The sequence shown here is derived from an EMBL/GenBank/DDBJ whole genome shotgun (WGS) entry which is preliminary data.</text>
</comment>
<dbReference type="GO" id="GO:0006782">
    <property type="term" value="P:protoporphyrinogen IX biosynthetic process"/>
    <property type="evidence" value="ECO:0007669"/>
    <property type="project" value="UniProtKB-UniPathway"/>
</dbReference>
<dbReference type="InterPro" id="IPR003754">
    <property type="entry name" value="4pyrrol_synth_uPrphyn_synth"/>
</dbReference>
<evidence type="ECO:0000313" key="3">
    <source>
        <dbReference type="Proteomes" id="UP000485058"/>
    </source>
</evidence>
<proteinExistence type="predicted"/>
<feature type="domain" description="Tetrapyrrole biosynthesis uroporphyrinogen III synthase" evidence="1">
    <location>
        <begin position="9"/>
        <end position="79"/>
    </location>
</feature>
<evidence type="ECO:0000259" key="1">
    <source>
        <dbReference type="Pfam" id="PF02602"/>
    </source>
</evidence>
<organism evidence="2 3">
    <name type="scientific">Haematococcus lacustris</name>
    <name type="common">Green alga</name>
    <name type="synonym">Haematococcus pluvialis</name>
    <dbReference type="NCBI Taxonomy" id="44745"/>
    <lineage>
        <taxon>Eukaryota</taxon>
        <taxon>Viridiplantae</taxon>
        <taxon>Chlorophyta</taxon>
        <taxon>core chlorophytes</taxon>
        <taxon>Chlorophyceae</taxon>
        <taxon>CS clade</taxon>
        <taxon>Chlamydomonadales</taxon>
        <taxon>Haematococcaceae</taxon>
        <taxon>Haematococcus</taxon>
    </lineage>
</organism>
<dbReference type="Pfam" id="PF02602">
    <property type="entry name" value="HEM4"/>
    <property type="match status" value="1"/>
</dbReference>
<protein>
    <submittedName>
        <fullName evidence="2">HEM4 domain-containing protein</fullName>
    </submittedName>
</protein>
<dbReference type="PANTHER" id="PTHR38020:SF1">
    <property type="entry name" value="UROPORPHYRINOGEN-III SYNTHASE"/>
    <property type="match status" value="1"/>
</dbReference>
<name>A0A6A0AH28_HAELA</name>
<dbReference type="InterPro" id="IPR036108">
    <property type="entry name" value="4pyrrol_syn_uPrphyn_synt_sf"/>
</dbReference>
<dbReference type="AlphaFoldDB" id="A0A6A0AH28"/>
<dbReference type="GO" id="GO:0004852">
    <property type="term" value="F:uroporphyrinogen-III synthase activity"/>
    <property type="evidence" value="ECO:0007669"/>
    <property type="project" value="InterPro"/>
</dbReference>
<dbReference type="UniPathway" id="UPA00251">
    <property type="reaction ID" value="UER00320"/>
</dbReference>
<dbReference type="SUPFAM" id="SSF69618">
    <property type="entry name" value="HemD-like"/>
    <property type="match status" value="1"/>
</dbReference>
<dbReference type="PANTHER" id="PTHR38020">
    <property type="entry name" value="UROPORPHYRINOGEN-III SYNTHASE"/>
    <property type="match status" value="1"/>
</dbReference>
<dbReference type="EMBL" id="BLLF01005700">
    <property type="protein sequence ID" value="GFH31533.1"/>
    <property type="molecule type" value="Genomic_DNA"/>
</dbReference>
<reference evidence="2 3" key="1">
    <citation type="submission" date="2020-02" db="EMBL/GenBank/DDBJ databases">
        <title>Draft genome sequence of Haematococcus lacustris strain NIES-144.</title>
        <authorList>
            <person name="Morimoto D."/>
            <person name="Nakagawa S."/>
            <person name="Yoshida T."/>
            <person name="Sawayama S."/>
        </authorList>
    </citation>
    <scope>NUCLEOTIDE SEQUENCE [LARGE SCALE GENOMIC DNA]</scope>
    <source>
        <strain evidence="2 3">NIES-144</strain>
    </source>
</reference>
<gene>
    <name evidence="2" type="ORF">HaLaN_30595</name>
</gene>
<dbReference type="Gene3D" id="3.40.50.10090">
    <property type="match status" value="1"/>
</dbReference>
<sequence>ALQDCTAERQALAAGQVHAIAFTSTAEAQGLVAALGGREVVAQAVAMHQVVLAAHGPYTAQGVRDVLGLPVRCVSSAFHSFDGLVEALAQQLGAA</sequence>
<accession>A0A6A0AH28</accession>
<evidence type="ECO:0000313" key="2">
    <source>
        <dbReference type="EMBL" id="GFH31533.1"/>
    </source>
</evidence>
<feature type="non-terminal residue" evidence="2">
    <location>
        <position position="1"/>
    </location>
</feature>